<dbReference type="PANTHER" id="PTHR10344:SF4">
    <property type="entry name" value="UMP-CMP KINASE 2, MITOCHONDRIAL"/>
    <property type="match status" value="1"/>
</dbReference>
<dbReference type="CDD" id="cd01672">
    <property type="entry name" value="TMPK"/>
    <property type="match status" value="1"/>
</dbReference>
<evidence type="ECO:0000256" key="6">
    <source>
        <dbReference type="ARBA" id="ARBA00022741"/>
    </source>
</evidence>
<dbReference type="Gene3D" id="3.40.50.300">
    <property type="entry name" value="P-loop containing nucleotide triphosphate hydrolases"/>
    <property type="match status" value="1"/>
</dbReference>
<proteinExistence type="inferred from homology"/>
<dbReference type="Pfam" id="PF02223">
    <property type="entry name" value="Thymidylate_kin"/>
    <property type="match status" value="1"/>
</dbReference>
<evidence type="ECO:0000259" key="12">
    <source>
        <dbReference type="Pfam" id="PF02223"/>
    </source>
</evidence>
<evidence type="ECO:0000256" key="1">
    <source>
        <dbReference type="ARBA" id="ARBA00009776"/>
    </source>
</evidence>
<keyword evidence="7 11" id="KW-0418">Kinase</keyword>
<organism evidence="13 14">
    <name type="scientific">Candidatus Sungbacteria bacterium RIFCSPLOWO2_12_FULL_41_11</name>
    <dbReference type="NCBI Taxonomy" id="1802286"/>
    <lineage>
        <taxon>Bacteria</taxon>
        <taxon>Candidatus Sungiibacteriota</taxon>
    </lineage>
</organism>
<dbReference type="InterPro" id="IPR018095">
    <property type="entry name" value="Thymidylate_kin_CS"/>
</dbReference>
<keyword evidence="8 11" id="KW-0067">ATP-binding</keyword>
<evidence type="ECO:0000256" key="11">
    <source>
        <dbReference type="HAMAP-Rule" id="MF_00165"/>
    </source>
</evidence>
<feature type="binding site" evidence="11">
    <location>
        <begin position="15"/>
        <end position="22"/>
    </location>
    <ligand>
        <name>ATP</name>
        <dbReference type="ChEBI" id="CHEBI:30616"/>
    </ligand>
</feature>
<evidence type="ECO:0000256" key="8">
    <source>
        <dbReference type="ARBA" id="ARBA00022840"/>
    </source>
</evidence>
<gene>
    <name evidence="11" type="primary">tmk</name>
    <name evidence="13" type="ORF">A3G49_02255</name>
</gene>
<keyword evidence="6 11" id="KW-0547">Nucleotide-binding</keyword>
<evidence type="ECO:0000256" key="2">
    <source>
        <dbReference type="ARBA" id="ARBA00012980"/>
    </source>
</evidence>
<comment type="function">
    <text evidence="10 11">Phosphorylation of dTMP to form dTDP in both de novo and salvage pathways of dTTP synthesis.</text>
</comment>
<dbReference type="EC" id="2.7.4.9" evidence="2 11"/>
<dbReference type="SUPFAM" id="SSF52540">
    <property type="entry name" value="P-loop containing nucleoside triphosphate hydrolases"/>
    <property type="match status" value="1"/>
</dbReference>
<reference evidence="13 14" key="1">
    <citation type="journal article" date="2016" name="Nat. Commun.">
        <title>Thousands of microbial genomes shed light on interconnected biogeochemical processes in an aquifer system.</title>
        <authorList>
            <person name="Anantharaman K."/>
            <person name="Brown C.T."/>
            <person name="Hug L.A."/>
            <person name="Sharon I."/>
            <person name="Castelle C.J."/>
            <person name="Probst A.J."/>
            <person name="Thomas B.C."/>
            <person name="Singh A."/>
            <person name="Wilkins M.J."/>
            <person name="Karaoz U."/>
            <person name="Brodie E.L."/>
            <person name="Williams K.H."/>
            <person name="Hubbard S.S."/>
            <person name="Banfield J.F."/>
        </authorList>
    </citation>
    <scope>NUCLEOTIDE SEQUENCE [LARGE SCALE GENOMIC DNA]</scope>
</reference>
<comment type="caution">
    <text evidence="13">The sequence shown here is derived from an EMBL/GenBank/DDBJ whole genome shotgun (WGS) entry which is preliminary data.</text>
</comment>
<evidence type="ECO:0000256" key="3">
    <source>
        <dbReference type="ARBA" id="ARBA00017144"/>
    </source>
</evidence>
<evidence type="ECO:0000256" key="10">
    <source>
        <dbReference type="ARBA" id="ARBA00057735"/>
    </source>
</evidence>
<keyword evidence="4 11" id="KW-0808">Transferase</keyword>
<name>A0A1G2LNR2_9BACT</name>
<sequence length="214" mass="24674">MSWLKQKPLFIVFEGGEGSGKTTQTRLLYTSMKRAGRMVMYTDEPGATLKGFQIRSILLDKDTEPLDSMAEFLLFEADRAQHVSLILKPALEKGSDIVCDRFSPSTFAYQGYARGLEAKYLSEMKRVDAIARQGLEPDLYILLDLDPAKGLRRIKGQKTRFEEERIDFHKKIRQGFLKQVRQSPRKWFMVDATKPIETVHEEIWKKVAKLILKS</sequence>
<accession>A0A1G2LNR2</accession>
<keyword evidence="5 11" id="KW-0545">Nucleotide biosynthesis</keyword>
<dbReference type="GO" id="GO:0006227">
    <property type="term" value="P:dUDP biosynthetic process"/>
    <property type="evidence" value="ECO:0007669"/>
    <property type="project" value="TreeGrafter"/>
</dbReference>
<protein>
    <recommendedName>
        <fullName evidence="3 11">Thymidylate kinase</fullName>
        <ecNumber evidence="2 11">2.7.4.9</ecNumber>
    </recommendedName>
    <alternativeName>
        <fullName evidence="11">dTMP kinase</fullName>
    </alternativeName>
</protein>
<comment type="similarity">
    <text evidence="1 11">Belongs to the thymidylate kinase family.</text>
</comment>
<dbReference type="AlphaFoldDB" id="A0A1G2LNR2"/>
<dbReference type="PANTHER" id="PTHR10344">
    <property type="entry name" value="THYMIDYLATE KINASE"/>
    <property type="match status" value="1"/>
</dbReference>
<dbReference type="NCBIfam" id="TIGR00041">
    <property type="entry name" value="DTMP_kinase"/>
    <property type="match status" value="1"/>
</dbReference>
<dbReference type="EMBL" id="MHQY01000033">
    <property type="protein sequence ID" value="OHA13164.1"/>
    <property type="molecule type" value="Genomic_DNA"/>
</dbReference>
<evidence type="ECO:0000313" key="14">
    <source>
        <dbReference type="Proteomes" id="UP000177171"/>
    </source>
</evidence>
<dbReference type="HAMAP" id="MF_00165">
    <property type="entry name" value="Thymidylate_kinase"/>
    <property type="match status" value="1"/>
</dbReference>
<dbReference type="GO" id="GO:0005524">
    <property type="term" value="F:ATP binding"/>
    <property type="evidence" value="ECO:0007669"/>
    <property type="project" value="UniProtKB-UniRule"/>
</dbReference>
<dbReference type="InterPro" id="IPR018094">
    <property type="entry name" value="Thymidylate_kinase"/>
</dbReference>
<evidence type="ECO:0000256" key="9">
    <source>
        <dbReference type="ARBA" id="ARBA00048743"/>
    </source>
</evidence>
<dbReference type="InterPro" id="IPR039430">
    <property type="entry name" value="Thymidylate_kin-like_dom"/>
</dbReference>
<evidence type="ECO:0000256" key="4">
    <source>
        <dbReference type="ARBA" id="ARBA00022679"/>
    </source>
</evidence>
<dbReference type="GO" id="GO:0006233">
    <property type="term" value="P:dTDP biosynthetic process"/>
    <property type="evidence" value="ECO:0007669"/>
    <property type="project" value="InterPro"/>
</dbReference>
<dbReference type="Proteomes" id="UP000177171">
    <property type="component" value="Unassembled WGS sequence"/>
</dbReference>
<evidence type="ECO:0000256" key="5">
    <source>
        <dbReference type="ARBA" id="ARBA00022727"/>
    </source>
</evidence>
<dbReference type="InterPro" id="IPR027417">
    <property type="entry name" value="P-loop_NTPase"/>
</dbReference>
<dbReference type="PROSITE" id="PS01331">
    <property type="entry name" value="THYMIDYLATE_KINASE"/>
    <property type="match status" value="1"/>
</dbReference>
<evidence type="ECO:0000313" key="13">
    <source>
        <dbReference type="EMBL" id="OHA13164.1"/>
    </source>
</evidence>
<dbReference type="GO" id="GO:0004798">
    <property type="term" value="F:dTMP kinase activity"/>
    <property type="evidence" value="ECO:0007669"/>
    <property type="project" value="UniProtKB-UniRule"/>
</dbReference>
<feature type="domain" description="Thymidylate kinase-like" evidence="12">
    <location>
        <begin position="13"/>
        <end position="203"/>
    </location>
</feature>
<dbReference type="FunFam" id="3.40.50.300:FF:000225">
    <property type="entry name" value="Thymidylate kinase"/>
    <property type="match status" value="1"/>
</dbReference>
<comment type="catalytic activity">
    <reaction evidence="9 11">
        <text>dTMP + ATP = dTDP + ADP</text>
        <dbReference type="Rhea" id="RHEA:13517"/>
        <dbReference type="ChEBI" id="CHEBI:30616"/>
        <dbReference type="ChEBI" id="CHEBI:58369"/>
        <dbReference type="ChEBI" id="CHEBI:63528"/>
        <dbReference type="ChEBI" id="CHEBI:456216"/>
        <dbReference type="EC" id="2.7.4.9"/>
    </reaction>
</comment>
<dbReference type="GO" id="GO:0006235">
    <property type="term" value="P:dTTP biosynthetic process"/>
    <property type="evidence" value="ECO:0007669"/>
    <property type="project" value="UniProtKB-UniRule"/>
</dbReference>
<dbReference type="GO" id="GO:0005829">
    <property type="term" value="C:cytosol"/>
    <property type="evidence" value="ECO:0007669"/>
    <property type="project" value="TreeGrafter"/>
</dbReference>
<evidence type="ECO:0000256" key="7">
    <source>
        <dbReference type="ARBA" id="ARBA00022777"/>
    </source>
</evidence>